<dbReference type="Pfam" id="PF02815">
    <property type="entry name" value="MIR"/>
    <property type="match status" value="1"/>
</dbReference>
<dbReference type="Gene3D" id="2.80.10.50">
    <property type="match status" value="1"/>
</dbReference>
<feature type="signal peptide" evidence="3">
    <location>
        <begin position="1"/>
        <end position="23"/>
    </location>
</feature>
<dbReference type="PANTHER" id="PTHR46809">
    <property type="entry name" value="STROMAL CELL-DERIVED FACTOR 2-LIKE PROTEIN"/>
    <property type="match status" value="1"/>
</dbReference>
<dbReference type="AlphaFoldDB" id="A0AAW1PF65"/>
<comment type="caution">
    <text evidence="5">The sequence shown here is derived from an EMBL/GenBank/DDBJ whole genome shotgun (WGS) entry which is preliminary data.</text>
</comment>
<organism evidence="5 6">
    <name type="scientific">Symbiochloris irregularis</name>
    <dbReference type="NCBI Taxonomy" id="706552"/>
    <lineage>
        <taxon>Eukaryota</taxon>
        <taxon>Viridiplantae</taxon>
        <taxon>Chlorophyta</taxon>
        <taxon>core chlorophytes</taxon>
        <taxon>Trebouxiophyceae</taxon>
        <taxon>Trebouxiales</taxon>
        <taxon>Trebouxiaceae</taxon>
        <taxon>Symbiochloris</taxon>
    </lineage>
</organism>
<feature type="domain" description="MIR" evidence="4">
    <location>
        <begin position="87"/>
        <end position="142"/>
    </location>
</feature>
<dbReference type="SMART" id="SM00472">
    <property type="entry name" value="MIR"/>
    <property type="match status" value="2"/>
</dbReference>
<evidence type="ECO:0000256" key="3">
    <source>
        <dbReference type="SAM" id="SignalP"/>
    </source>
</evidence>
<dbReference type="InterPro" id="IPR036300">
    <property type="entry name" value="MIR_dom_sf"/>
</dbReference>
<dbReference type="EMBL" id="JALJOQ010000023">
    <property type="protein sequence ID" value="KAK9808465.1"/>
    <property type="molecule type" value="Genomic_DNA"/>
</dbReference>
<evidence type="ECO:0000313" key="6">
    <source>
        <dbReference type="Proteomes" id="UP001465755"/>
    </source>
</evidence>
<keyword evidence="2" id="KW-0677">Repeat</keyword>
<accession>A0AAW1PF65</accession>
<evidence type="ECO:0000259" key="4">
    <source>
        <dbReference type="PROSITE" id="PS50919"/>
    </source>
</evidence>
<name>A0AAW1PF65_9CHLO</name>
<feature type="domain" description="MIR" evidence="4">
    <location>
        <begin position="25"/>
        <end position="79"/>
    </location>
</feature>
<proteinExistence type="predicted"/>
<dbReference type="SUPFAM" id="SSF82109">
    <property type="entry name" value="MIR domain"/>
    <property type="match status" value="1"/>
</dbReference>
<reference evidence="5 6" key="1">
    <citation type="journal article" date="2024" name="Nat. Commun.">
        <title>Phylogenomics reveals the evolutionary origins of lichenization in chlorophyte algae.</title>
        <authorList>
            <person name="Puginier C."/>
            <person name="Libourel C."/>
            <person name="Otte J."/>
            <person name="Skaloud P."/>
            <person name="Haon M."/>
            <person name="Grisel S."/>
            <person name="Petersen M."/>
            <person name="Berrin J.G."/>
            <person name="Delaux P.M."/>
            <person name="Dal Grande F."/>
            <person name="Keller J."/>
        </authorList>
    </citation>
    <scope>NUCLEOTIDE SEQUENCE [LARGE SCALE GENOMIC DNA]</scope>
    <source>
        <strain evidence="5 6">SAG 2036</strain>
    </source>
</reference>
<keyword evidence="6" id="KW-1185">Reference proteome</keyword>
<dbReference type="PANTHER" id="PTHR46809:SF2">
    <property type="entry name" value="GH21273P"/>
    <property type="match status" value="1"/>
</dbReference>
<protein>
    <recommendedName>
        <fullName evidence="4">MIR domain-containing protein</fullName>
    </recommendedName>
</protein>
<evidence type="ECO:0000256" key="2">
    <source>
        <dbReference type="ARBA" id="ARBA00022737"/>
    </source>
</evidence>
<dbReference type="PROSITE" id="PS50919">
    <property type="entry name" value="MIR"/>
    <property type="match status" value="2"/>
</dbReference>
<dbReference type="Proteomes" id="UP001465755">
    <property type="component" value="Unassembled WGS sequence"/>
</dbReference>
<evidence type="ECO:0000256" key="1">
    <source>
        <dbReference type="ARBA" id="ARBA00022729"/>
    </source>
</evidence>
<evidence type="ECO:0000313" key="5">
    <source>
        <dbReference type="EMBL" id="KAK9808465.1"/>
    </source>
</evidence>
<gene>
    <name evidence="5" type="ORF">WJX73_009004</name>
</gene>
<feature type="chain" id="PRO_5043486404" description="MIR domain-containing protein" evidence="3">
    <location>
        <begin position="24"/>
        <end position="178"/>
    </location>
</feature>
<dbReference type="InterPro" id="IPR016093">
    <property type="entry name" value="MIR_motif"/>
</dbReference>
<keyword evidence="1 3" id="KW-0732">Signal</keyword>
<sequence>MSSFQQALLLLSIALHYLYSAEASAALVTCGSVIKLSHARTSYLLHSHEIAYGSGSGQQSVTGYDSSDDANSLWIIRGLKGHWCPQGSSIKSGFQLRLQHASTRKFLHSHHFESPLSGQQEVSAFGSDTDSDDMDIWQVDWDKGAGEWTQDQQVRLRHAHTGVYLASGPQRRGSWSIY</sequence>